<reference evidence="1" key="1">
    <citation type="submission" date="2023-03" db="EMBL/GenBank/DDBJ databases">
        <authorList>
            <person name="Pearce D."/>
        </authorList>
    </citation>
    <scope>NUCLEOTIDE SEQUENCE</scope>
    <source>
        <strain evidence="1">Mc</strain>
    </source>
</reference>
<dbReference type="Proteomes" id="UP001158598">
    <property type="component" value="Chromosome"/>
</dbReference>
<protein>
    <submittedName>
        <fullName evidence="1">Uncharacterized protein</fullName>
    </submittedName>
</protein>
<proteinExistence type="predicted"/>
<accession>A0AA35UQU4</accession>
<dbReference type="RefSeq" id="WP_218798256.1">
    <property type="nucleotide sequence ID" value="NZ_CP079096.1"/>
</dbReference>
<gene>
    <name evidence="1" type="ORF">MCNOR_2013</name>
</gene>
<dbReference type="EMBL" id="OX458332">
    <property type="protein sequence ID" value="CAI8824714.1"/>
    <property type="molecule type" value="Genomic_DNA"/>
</dbReference>
<evidence type="ECO:0000313" key="1">
    <source>
        <dbReference type="EMBL" id="CAI8824714.1"/>
    </source>
</evidence>
<name>A0AA35UQU4_METCP</name>
<organism evidence="1 2">
    <name type="scientific">Methylococcus capsulatus</name>
    <dbReference type="NCBI Taxonomy" id="414"/>
    <lineage>
        <taxon>Bacteria</taxon>
        <taxon>Pseudomonadati</taxon>
        <taxon>Pseudomonadota</taxon>
        <taxon>Gammaproteobacteria</taxon>
        <taxon>Methylococcales</taxon>
        <taxon>Methylococcaceae</taxon>
        <taxon>Methylococcus</taxon>
    </lineage>
</organism>
<evidence type="ECO:0000313" key="2">
    <source>
        <dbReference type="Proteomes" id="UP001158598"/>
    </source>
</evidence>
<sequence length="57" mass="6027">MSGDLPFLPDVQTEVSSGLGIPNLAGVPVRILKVPVTSLSACRPGITRAVEFLFRGF</sequence>
<dbReference type="AlphaFoldDB" id="A0AA35UQU4"/>